<dbReference type="Proteomes" id="UP001165679">
    <property type="component" value="Unassembled WGS sequence"/>
</dbReference>
<evidence type="ECO:0000256" key="1">
    <source>
        <dbReference type="ARBA" id="ARBA00006484"/>
    </source>
</evidence>
<reference evidence="5" key="1">
    <citation type="submission" date="2022-09" db="EMBL/GenBank/DDBJ databases">
        <title>Rhodovastum sp. nov. RN2-1 isolated from soil in Seongnam, South Korea.</title>
        <authorList>
            <person name="Le N.T."/>
        </authorList>
    </citation>
    <scope>NUCLEOTIDE SEQUENCE</scope>
    <source>
        <strain evidence="5">RN2-1</strain>
    </source>
</reference>
<dbReference type="EMBL" id="JAPDNT010000011">
    <property type="protein sequence ID" value="MCW3475783.1"/>
    <property type="molecule type" value="Genomic_DNA"/>
</dbReference>
<keyword evidence="3" id="KW-0521">NADP</keyword>
<evidence type="ECO:0000313" key="6">
    <source>
        <dbReference type="Proteomes" id="UP001165679"/>
    </source>
</evidence>
<evidence type="ECO:0000313" key="5">
    <source>
        <dbReference type="EMBL" id="MCW3475783.1"/>
    </source>
</evidence>
<name>A0AA41YPC5_9PROT</name>
<proteinExistence type="inferred from homology"/>
<evidence type="ECO:0000256" key="3">
    <source>
        <dbReference type="ARBA" id="ARBA00022857"/>
    </source>
</evidence>
<dbReference type="RefSeq" id="WP_264714507.1">
    <property type="nucleotide sequence ID" value="NZ_JAPDNT010000011.1"/>
</dbReference>
<dbReference type="GO" id="GO:0005997">
    <property type="term" value="P:xylulose metabolic process"/>
    <property type="evidence" value="ECO:0007669"/>
    <property type="project" value="TreeGrafter"/>
</dbReference>
<evidence type="ECO:0000256" key="2">
    <source>
        <dbReference type="ARBA" id="ARBA00011881"/>
    </source>
</evidence>
<dbReference type="PANTHER" id="PTHR44252">
    <property type="entry name" value="D-ERYTHRULOSE REDUCTASE"/>
    <property type="match status" value="1"/>
</dbReference>
<keyword evidence="6" id="KW-1185">Reference proteome</keyword>
<dbReference type="InterPro" id="IPR002347">
    <property type="entry name" value="SDR_fam"/>
</dbReference>
<dbReference type="GO" id="GO:0004090">
    <property type="term" value="F:carbonyl reductase (NADPH) activity"/>
    <property type="evidence" value="ECO:0007669"/>
    <property type="project" value="TreeGrafter"/>
</dbReference>
<sequence length="248" mass="25671">MDFRLDGMRALVTGASAGIGLAAAQAMAEAGAHVVLAARRTALLDAAVAGLTARGLAAESLGLDVTDAAEVQAATARAAPFDILFNNAGINRLQPFLDIDLATFDLLFEVNVRAAFVVAQAVARRMVETETRGSIINMSSQMGHVGGPRRVAYCGTKHAVEGFTKAMALELAPYGIRVNAVAPTFIATELTRPFLDDPAFATDVLSRIPLGRGGEVQDVAGAVVFLASSAAAMVTGTSLRVDGGWTAQ</sequence>
<dbReference type="InterPro" id="IPR051737">
    <property type="entry name" value="L-xylulose/Carbonyl_redctase"/>
</dbReference>
<dbReference type="FunFam" id="3.40.50.720:FF:000084">
    <property type="entry name" value="Short-chain dehydrogenase reductase"/>
    <property type="match status" value="1"/>
</dbReference>
<dbReference type="InterPro" id="IPR020904">
    <property type="entry name" value="Sc_DH/Rdtase_CS"/>
</dbReference>
<dbReference type="InterPro" id="IPR057326">
    <property type="entry name" value="KR_dom"/>
</dbReference>
<dbReference type="PRINTS" id="PR00081">
    <property type="entry name" value="GDHRDH"/>
</dbReference>
<dbReference type="SUPFAM" id="SSF51735">
    <property type="entry name" value="NAD(P)-binding Rossmann-fold domains"/>
    <property type="match status" value="1"/>
</dbReference>
<keyword evidence="5" id="KW-0560">Oxidoreductase</keyword>
<comment type="similarity">
    <text evidence="1">Belongs to the short-chain dehydrogenases/reductases (SDR) family.</text>
</comment>
<dbReference type="AlphaFoldDB" id="A0AA41YPC5"/>
<feature type="domain" description="Ketoreductase" evidence="4">
    <location>
        <begin position="11"/>
        <end position="184"/>
    </location>
</feature>
<dbReference type="Gene3D" id="3.40.50.720">
    <property type="entry name" value="NAD(P)-binding Rossmann-like Domain"/>
    <property type="match status" value="1"/>
</dbReference>
<reference evidence="5" key="2">
    <citation type="submission" date="2022-10" db="EMBL/GenBank/DDBJ databases">
        <authorList>
            <person name="Trinh H.N."/>
        </authorList>
    </citation>
    <scope>NUCLEOTIDE SEQUENCE</scope>
    <source>
        <strain evidence="5">RN2-1</strain>
    </source>
</reference>
<dbReference type="GO" id="GO:0047936">
    <property type="term" value="F:glucose 1-dehydrogenase [NAD(P)+] activity"/>
    <property type="evidence" value="ECO:0007669"/>
    <property type="project" value="UniProtKB-EC"/>
</dbReference>
<evidence type="ECO:0000259" key="4">
    <source>
        <dbReference type="SMART" id="SM00822"/>
    </source>
</evidence>
<dbReference type="PRINTS" id="PR00080">
    <property type="entry name" value="SDRFAMILY"/>
</dbReference>
<protein>
    <submittedName>
        <fullName evidence="5">Glucose 1-dehydrogenase</fullName>
        <ecNumber evidence="5">1.1.1.47</ecNumber>
    </submittedName>
</protein>
<dbReference type="SMART" id="SM00822">
    <property type="entry name" value="PKS_KR"/>
    <property type="match status" value="1"/>
</dbReference>
<accession>A0AA41YPC5</accession>
<dbReference type="GO" id="GO:0050038">
    <property type="term" value="F:L-xylulose reductase (NADPH) activity"/>
    <property type="evidence" value="ECO:0007669"/>
    <property type="project" value="TreeGrafter"/>
</dbReference>
<comment type="subunit">
    <text evidence="2">Homotetramer.</text>
</comment>
<dbReference type="InterPro" id="IPR036291">
    <property type="entry name" value="NAD(P)-bd_dom_sf"/>
</dbReference>
<organism evidence="5 6">
    <name type="scientific">Limobrevibacterium gyesilva</name>
    <dbReference type="NCBI Taxonomy" id="2991712"/>
    <lineage>
        <taxon>Bacteria</taxon>
        <taxon>Pseudomonadati</taxon>
        <taxon>Pseudomonadota</taxon>
        <taxon>Alphaproteobacteria</taxon>
        <taxon>Acetobacterales</taxon>
        <taxon>Acetobacteraceae</taxon>
        <taxon>Limobrevibacterium</taxon>
    </lineage>
</organism>
<comment type="caution">
    <text evidence="5">The sequence shown here is derived from an EMBL/GenBank/DDBJ whole genome shotgun (WGS) entry which is preliminary data.</text>
</comment>
<dbReference type="NCBIfam" id="NF005559">
    <property type="entry name" value="PRK07231.1"/>
    <property type="match status" value="1"/>
</dbReference>
<dbReference type="PANTHER" id="PTHR44252:SF3">
    <property type="entry name" value="D-ERYTHRULOSE REDUCTASE-RELATED"/>
    <property type="match status" value="1"/>
</dbReference>
<dbReference type="PROSITE" id="PS00061">
    <property type="entry name" value="ADH_SHORT"/>
    <property type="match status" value="1"/>
</dbReference>
<gene>
    <name evidence="5" type="ORF">OL599_14485</name>
</gene>
<dbReference type="Pfam" id="PF13561">
    <property type="entry name" value="adh_short_C2"/>
    <property type="match status" value="1"/>
</dbReference>
<dbReference type="GO" id="GO:0006006">
    <property type="term" value="P:glucose metabolic process"/>
    <property type="evidence" value="ECO:0007669"/>
    <property type="project" value="TreeGrafter"/>
</dbReference>
<dbReference type="EC" id="1.1.1.47" evidence="5"/>